<dbReference type="RefSeq" id="WP_107749647.1">
    <property type="nucleotide sequence ID" value="NZ_QBKF01000001.1"/>
</dbReference>
<proteinExistence type="predicted"/>
<dbReference type="GO" id="GO:0071949">
    <property type="term" value="F:FAD binding"/>
    <property type="evidence" value="ECO:0007669"/>
    <property type="project" value="InterPro"/>
</dbReference>
<dbReference type="Proteomes" id="UP000244810">
    <property type="component" value="Unassembled WGS sequence"/>
</dbReference>
<dbReference type="NCBIfam" id="NF004780">
    <property type="entry name" value="PRK06126.1"/>
    <property type="match status" value="1"/>
</dbReference>
<dbReference type="InterPro" id="IPR050641">
    <property type="entry name" value="RIFMO-like"/>
</dbReference>
<protein>
    <submittedName>
        <fullName evidence="5">2-polyprenyl-6-methoxyphenol hydroxylase</fullName>
    </submittedName>
</protein>
<sequence length="541" mass="58821">MSSSTQTQVIICGAGPIGMTLALDLARRGIRSTLIERTDGRVETPKLGLVGIRTMEIFRRMGLADDVRDTEFRRDFGLSMVYCTTIAQHFLGRIAYPSLQDEPPIAESPETKWRCSQIFLNPMLQARVEAEPLIDLRLNTSLDAFADQDEGVSVTVTGPDGAQAVLSGAYLVGCDGAGSRVRRALDIGMTGKQELDHSVAVFFRSAALGGEHKMGHAERYYFLGENGWWGNISAMDGHELWRLTVPSNKDGVDEVIRTADAWVRKALGTDDMLFEVISALPWRRTELTADSYGRGRVWLCGDSAHTMSPTGGLGMNTGMGDVENLGWKLAAMLQGWGGPSLLASYEVERRPIAQRNSSASTRNYSQLKSVQDCKGILDETPEGEAARARVGETITKATETEWETLGIHLGYRYEGSPVIAPDGTGADSDDWRWYKPSARPGHRAPHAWISGGAREGLSTLDLFGEGFVLLRLGAQPPEGEALARAARARNLSLRSHWLTDPAIETLYGAPLVLVRPDGHVAWRGDALPGDCGALIARVTGA</sequence>
<keyword evidence="6" id="KW-1185">Reference proteome</keyword>
<dbReference type="PANTHER" id="PTHR43004:SF19">
    <property type="entry name" value="BINDING MONOOXYGENASE, PUTATIVE (JCVI)-RELATED"/>
    <property type="match status" value="1"/>
</dbReference>
<evidence type="ECO:0000313" key="5">
    <source>
        <dbReference type="EMBL" id="PVE49144.1"/>
    </source>
</evidence>
<dbReference type="Gene3D" id="3.40.30.120">
    <property type="match status" value="1"/>
</dbReference>
<dbReference type="Pfam" id="PF01494">
    <property type="entry name" value="FAD_binding_3"/>
    <property type="match status" value="1"/>
</dbReference>
<organism evidence="5 6">
    <name type="scientific">Pararhodobacter aggregans</name>
    <dbReference type="NCBI Taxonomy" id="404875"/>
    <lineage>
        <taxon>Bacteria</taxon>
        <taxon>Pseudomonadati</taxon>
        <taxon>Pseudomonadota</taxon>
        <taxon>Alphaproteobacteria</taxon>
        <taxon>Rhodobacterales</taxon>
        <taxon>Paracoccaceae</taxon>
        <taxon>Pararhodobacter</taxon>
    </lineage>
</organism>
<dbReference type="InterPro" id="IPR002938">
    <property type="entry name" value="FAD-bd"/>
</dbReference>
<comment type="caution">
    <text evidence="5">The sequence shown here is derived from an EMBL/GenBank/DDBJ whole genome shotgun (WGS) entry which is preliminary data.</text>
</comment>
<name>A0A2T7UWX0_9RHOB</name>
<keyword evidence="2" id="KW-0285">Flavoprotein</keyword>
<dbReference type="Gene3D" id="3.50.50.60">
    <property type="entry name" value="FAD/NAD(P)-binding domain"/>
    <property type="match status" value="1"/>
</dbReference>
<evidence type="ECO:0000256" key="1">
    <source>
        <dbReference type="ARBA" id="ARBA00001974"/>
    </source>
</evidence>
<dbReference type="AlphaFoldDB" id="A0A2T7UWX0"/>
<dbReference type="InterPro" id="IPR036188">
    <property type="entry name" value="FAD/NAD-bd_sf"/>
</dbReference>
<accession>A0A2T7UWX0</accession>
<dbReference type="Gene3D" id="3.30.9.10">
    <property type="entry name" value="D-Amino Acid Oxidase, subunit A, domain 2"/>
    <property type="match status" value="1"/>
</dbReference>
<evidence type="ECO:0000256" key="3">
    <source>
        <dbReference type="ARBA" id="ARBA00022827"/>
    </source>
</evidence>
<keyword evidence="3" id="KW-0274">FAD</keyword>
<evidence type="ECO:0000259" key="4">
    <source>
        <dbReference type="Pfam" id="PF01494"/>
    </source>
</evidence>
<dbReference type="SUPFAM" id="SSF51905">
    <property type="entry name" value="FAD/NAD(P)-binding domain"/>
    <property type="match status" value="1"/>
</dbReference>
<dbReference type="OrthoDB" id="9791689at2"/>
<dbReference type="EMBL" id="QDDR01000001">
    <property type="protein sequence ID" value="PVE49144.1"/>
    <property type="molecule type" value="Genomic_DNA"/>
</dbReference>
<evidence type="ECO:0000256" key="2">
    <source>
        <dbReference type="ARBA" id="ARBA00022630"/>
    </source>
</evidence>
<dbReference type="PANTHER" id="PTHR43004">
    <property type="entry name" value="TRK SYSTEM POTASSIUM UPTAKE PROTEIN"/>
    <property type="match status" value="1"/>
</dbReference>
<dbReference type="PRINTS" id="PR00420">
    <property type="entry name" value="RNGMNOXGNASE"/>
</dbReference>
<gene>
    <name evidence="5" type="ORF">DDE23_01690</name>
</gene>
<dbReference type="GO" id="GO:0016709">
    <property type="term" value="F:oxidoreductase activity, acting on paired donors, with incorporation or reduction of molecular oxygen, NAD(P)H as one donor, and incorporation of one atom of oxygen"/>
    <property type="evidence" value="ECO:0007669"/>
    <property type="project" value="UniProtKB-ARBA"/>
</dbReference>
<evidence type="ECO:0000313" key="6">
    <source>
        <dbReference type="Proteomes" id="UP000244810"/>
    </source>
</evidence>
<reference evidence="5 6" key="1">
    <citation type="journal article" date="2011" name="Syst. Appl. Microbiol.">
        <title>Defluviimonas denitrificans gen. nov., sp. nov., and Pararhodobacter aggregans gen. nov., sp. nov., non-phototrophic Rhodobacteraceae from the biofilter of a marine aquaculture.</title>
        <authorList>
            <person name="Foesel B.U."/>
            <person name="Drake H.L."/>
            <person name="Schramm A."/>
        </authorList>
    </citation>
    <scope>NUCLEOTIDE SEQUENCE [LARGE SCALE GENOMIC DNA]</scope>
    <source>
        <strain evidence="5 6">D1-19</strain>
    </source>
</reference>
<comment type="cofactor">
    <cofactor evidence="1">
        <name>FAD</name>
        <dbReference type="ChEBI" id="CHEBI:57692"/>
    </cofactor>
</comment>
<feature type="domain" description="FAD-binding" evidence="4">
    <location>
        <begin position="7"/>
        <end position="356"/>
    </location>
</feature>
<dbReference type="Pfam" id="PF21274">
    <property type="entry name" value="Rng_hyd_C"/>
    <property type="match status" value="1"/>
</dbReference>